<keyword evidence="4" id="KW-0067">ATP-binding</keyword>
<comment type="similarity">
    <text evidence="5">Belongs to the protein kinase superfamily. Ser/Thr protein kinase family. GCN2 subfamily.</text>
</comment>
<dbReference type="SMART" id="SM00220">
    <property type="entry name" value="S_TKc"/>
    <property type="match status" value="1"/>
</dbReference>
<dbReference type="PROSITE" id="PS00108">
    <property type="entry name" value="PROTEIN_KINASE_ST"/>
    <property type="match status" value="1"/>
</dbReference>
<evidence type="ECO:0000256" key="5">
    <source>
        <dbReference type="ARBA" id="ARBA00037982"/>
    </source>
</evidence>
<evidence type="ECO:0000256" key="6">
    <source>
        <dbReference type="SAM" id="MobiDB-lite"/>
    </source>
</evidence>
<keyword evidence="9" id="KW-1185">Reference proteome</keyword>
<dbReference type="InterPro" id="IPR000719">
    <property type="entry name" value="Prot_kinase_dom"/>
</dbReference>
<dbReference type="Gene3D" id="1.10.510.10">
    <property type="entry name" value="Transferase(Phosphotransferase) domain 1"/>
    <property type="match status" value="1"/>
</dbReference>
<evidence type="ECO:0000256" key="2">
    <source>
        <dbReference type="ARBA" id="ARBA00022741"/>
    </source>
</evidence>
<dbReference type="InterPro" id="IPR050339">
    <property type="entry name" value="CC_SR_Kinase"/>
</dbReference>
<dbReference type="PANTHER" id="PTHR11042">
    <property type="entry name" value="EUKARYOTIC TRANSLATION INITIATION FACTOR 2-ALPHA KINASE EIF2-ALPHA KINASE -RELATED"/>
    <property type="match status" value="1"/>
</dbReference>
<dbReference type="AlphaFoldDB" id="K8EK93"/>
<dbReference type="eggNOG" id="KOG0601">
    <property type="taxonomic scope" value="Eukaryota"/>
</dbReference>
<feature type="domain" description="Protein kinase" evidence="7">
    <location>
        <begin position="162"/>
        <end position="411"/>
    </location>
</feature>
<dbReference type="RefSeq" id="XP_007510081.1">
    <property type="nucleotide sequence ID" value="XM_007510019.1"/>
</dbReference>
<dbReference type="SUPFAM" id="SSF56112">
    <property type="entry name" value="Protein kinase-like (PK-like)"/>
    <property type="match status" value="1"/>
</dbReference>
<keyword evidence="3 8" id="KW-0418">Kinase</keyword>
<evidence type="ECO:0000256" key="3">
    <source>
        <dbReference type="ARBA" id="ARBA00022777"/>
    </source>
</evidence>
<keyword evidence="2" id="KW-0547">Nucleotide-binding</keyword>
<dbReference type="Gene3D" id="3.30.200.20">
    <property type="entry name" value="Phosphorylase Kinase, domain 1"/>
    <property type="match status" value="1"/>
</dbReference>
<evidence type="ECO:0000256" key="1">
    <source>
        <dbReference type="ARBA" id="ARBA00022679"/>
    </source>
</evidence>
<gene>
    <name evidence="8" type="ordered locus">Bathy11g00350</name>
</gene>
<dbReference type="GeneID" id="19012721"/>
<feature type="region of interest" description="Disordered" evidence="6">
    <location>
        <begin position="1"/>
        <end position="122"/>
    </location>
</feature>
<sequence>MTRLRMTSLRESGGEEGGETNTPTTMVNKNSRKKSSLQFSPVSVLLTPDLSVSTEKQNKTSEKNATTRRRVGGENEEEDLISPRSPTPVSTLFKNSQEEREPPPLIRPVMHRPSFPDEEEVKPEDGLMRMNSLNETKLLAVTNLRRQKSNSLPSNFRFDAHFRYERRLSRTVNAEVWLVTGLETGEPFVVKKRHKPFTSDSDRRSAMRELEAVANLPEHENVVKVFRGWQQERLFCIQFEYCECGSLGTVLQRLRPGVVLEERDIWRLIYEVGSGLKHIHSHAVLHLDLKPENIFIDRQGTFKIGDFGLAWAPGHAWRVEDGDGGYVAPELLNLNADAKPKPSCDIFSFGAMLYEVATGRKFRECTSREEKDSIPRERSLALRNLIIMCLHRNPNMRPSAVEIVKTAIEKL</sequence>
<dbReference type="PANTHER" id="PTHR11042:SF189">
    <property type="entry name" value="PROTEIN KINASE DOMAIN-CONTAINING PROTEIN"/>
    <property type="match status" value="1"/>
</dbReference>
<dbReference type="GO" id="GO:0005737">
    <property type="term" value="C:cytoplasm"/>
    <property type="evidence" value="ECO:0007669"/>
    <property type="project" value="TreeGrafter"/>
</dbReference>
<evidence type="ECO:0000259" key="7">
    <source>
        <dbReference type="PROSITE" id="PS50011"/>
    </source>
</evidence>
<dbReference type="PROSITE" id="PS50011">
    <property type="entry name" value="PROTEIN_KINASE_DOM"/>
    <property type="match status" value="1"/>
</dbReference>
<evidence type="ECO:0000313" key="8">
    <source>
        <dbReference type="EMBL" id="CCO18426.1"/>
    </source>
</evidence>
<dbReference type="EMBL" id="FO082268">
    <property type="protein sequence ID" value="CCO18426.1"/>
    <property type="molecule type" value="Genomic_DNA"/>
</dbReference>
<dbReference type="OrthoDB" id="5337378at2759"/>
<dbReference type="InterPro" id="IPR008271">
    <property type="entry name" value="Ser/Thr_kinase_AS"/>
</dbReference>
<dbReference type="Proteomes" id="UP000198341">
    <property type="component" value="Chromosome 11"/>
</dbReference>
<dbReference type="KEGG" id="bpg:Bathy11g00350"/>
<organism evidence="8 9">
    <name type="scientific">Bathycoccus prasinos</name>
    <dbReference type="NCBI Taxonomy" id="41875"/>
    <lineage>
        <taxon>Eukaryota</taxon>
        <taxon>Viridiplantae</taxon>
        <taxon>Chlorophyta</taxon>
        <taxon>Mamiellophyceae</taxon>
        <taxon>Mamiellales</taxon>
        <taxon>Bathycoccaceae</taxon>
        <taxon>Bathycoccus</taxon>
    </lineage>
</organism>
<dbReference type="GO" id="GO:0005634">
    <property type="term" value="C:nucleus"/>
    <property type="evidence" value="ECO:0007669"/>
    <property type="project" value="TreeGrafter"/>
</dbReference>
<dbReference type="GO" id="GO:0005524">
    <property type="term" value="F:ATP binding"/>
    <property type="evidence" value="ECO:0007669"/>
    <property type="project" value="UniProtKB-KW"/>
</dbReference>
<reference evidence="8 9" key="1">
    <citation type="submission" date="2011-10" db="EMBL/GenBank/DDBJ databases">
        <authorList>
            <person name="Genoscope - CEA"/>
        </authorList>
    </citation>
    <scope>NUCLEOTIDE SEQUENCE [LARGE SCALE GENOMIC DNA]</scope>
    <source>
        <strain evidence="8 9">RCC 1105</strain>
    </source>
</reference>
<evidence type="ECO:0000313" key="9">
    <source>
        <dbReference type="Proteomes" id="UP000198341"/>
    </source>
</evidence>
<name>K8EK93_9CHLO</name>
<accession>K8EK93</accession>
<dbReference type="GO" id="GO:0004672">
    <property type="term" value="F:protein kinase activity"/>
    <property type="evidence" value="ECO:0007669"/>
    <property type="project" value="InterPro"/>
</dbReference>
<evidence type="ECO:0000256" key="4">
    <source>
        <dbReference type="ARBA" id="ARBA00022840"/>
    </source>
</evidence>
<dbReference type="InterPro" id="IPR011009">
    <property type="entry name" value="Kinase-like_dom_sf"/>
</dbReference>
<keyword evidence="1" id="KW-0808">Transferase</keyword>
<protein>
    <submittedName>
        <fullName evidence="8">Protein kinase, putative</fullName>
    </submittedName>
</protein>
<proteinExistence type="inferred from homology"/>
<dbReference type="STRING" id="41875.K8EK93"/>
<dbReference type="Pfam" id="PF00069">
    <property type="entry name" value="Pkinase"/>
    <property type="match status" value="1"/>
</dbReference>